<feature type="domain" description="C2" evidence="19">
    <location>
        <begin position="9"/>
        <end position="129"/>
    </location>
</feature>
<evidence type="ECO:0000256" key="9">
    <source>
        <dbReference type="ARBA" id="ARBA00022723"/>
    </source>
</evidence>
<dbReference type="GO" id="GO:0046872">
    <property type="term" value="F:metal ion binding"/>
    <property type="evidence" value="ECO:0007669"/>
    <property type="project" value="UniProtKB-KW"/>
</dbReference>
<evidence type="ECO:0000256" key="14">
    <source>
        <dbReference type="ARBA" id="ARBA00023242"/>
    </source>
</evidence>
<keyword evidence="22" id="KW-1185">Reference proteome</keyword>
<evidence type="ECO:0000256" key="2">
    <source>
        <dbReference type="ARBA" id="ARBA00004236"/>
    </source>
</evidence>
<dbReference type="InterPro" id="IPR000008">
    <property type="entry name" value="C2_dom"/>
</dbReference>
<organism evidence="21 22">
    <name type="scientific">Elysia crispata</name>
    <name type="common">lettuce slug</name>
    <dbReference type="NCBI Taxonomy" id="231223"/>
    <lineage>
        <taxon>Eukaryota</taxon>
        <taxon>Metazoa</taxon>
        <taxon>Spiralia</taxon>
        <taxon>Lophotrochozoa</taxon>
        <taxon>Mollusca</taxon>
        <taxon>Gastropoda</taxon>
        <taxon>Heterobranchia</taxon>
        <taxon>Euthyneura</taxon>
        <taxon>Panpulmonata</taxon>
        <taxon>Sacoglossa</taxon>
        <taxon>Placobranchoidea</taxon>
        <taxon>Plakobranchidae</taxon>
        <taxon>Elysia</taxon>
    </lineage>
</organism>
<dbReference type="InterPro" id="IPR045052">
    <property type="entry name" value="Copine"/>
</dbReference>
<comment type="caution">
    <text evidence="21">The sequence shown here is derived from an EMBL/GenBank/DDBJ whole genome shotgun (WGS) entry which is preliminary data.</text>
</comment>
<evidence type="ECO:0000256" key="4">
    <source>
        <dbReference type="ARBA" id="ARBA00004496"/>
    </source>
</evidence>
<keyword evidence="7" id="KW-0963">Cytoplasm</keyword>
<evidence type="ECO:0000256" key="18">
    <source>
        <dbReference type="ARBA" id="ARBA00076171"/>
    </source>
</evidence>
<keyword evidence="6" id="KW-1003">Cell membrane</keyword>
<keyword evidence="14" id="KW-0539">Nucleus</keyword>
<comment type="similarity">
    <text evidence="5">Belongs to the copine family.</text>
</comment>
<evidence type="ECO:0000256" key="17">
    <source>
        <dbReference type="ARBA" id="ARBA00074834"/>
    </source>
</evidence>
<accession>A0AAE1D7X0</accession>
<name>A0AAE1D7X0_9GAST</name>
<keyword evidence="13" id="KW-0472">Membrane</keyword>
<dbReference type="GO" id="GO:0005544">
    <property type="term" value="F:calcium-dependent phospholipid binding"/>
    <property type="evidence" value="ECO:0007669"/>
    <property type="project" value="InterPro"/>
</dbReference>
<evidence type="ECO:0000256" key="15">
    <source>
        <dbReference type="ARBA" id="ARBA00058857"/>
    </source>
</evidence>
<keyword evidence="9" id="KW-0479">Metal-binding</keyword>
<dbReference type="InterPro" id="IPR037768">
    <property type="entry name" value="C2B_Copine"/>
</dbReference>
<evidence type="ECO:0000256" key="5">
    <source>
        <dbReference type="ARBA" id="ARBA00009048"/>
    </source>
</evidence>
<dbReference type="PANTHER" id="PTHR10857:SF102">
    <property type="entry name" value="C2 DOMAIN-CONTAINING PROTEIN"/>
    <property type="match status" value="1"/>
</dbReference>
<keyword evidence="8" id="KW-0597">Phosphoprotein</keyword>
<dbReference type="GO" id="GO:0005634">
    <property type="term" value="C:nucleus"/>
    <property type="evidence" value="ECO:0007669"/>
    <property type="project" value="UniProtKB-SubCell"/>
</dbReference>
<dbReference type="SUPFAM" id="SSF49562">
    <property type="entry name" value="C2 domain (Calcium/lipid-binding domain, CaLB)"/>
    <property type="match status" value="2"/>
</dbReference>
<evidence type="ECO:0000259" key="19">
    <source>
        <dbReference type="PROSITE" id="PS50004"/>
    </source>
</evidence>
<evidence type="ECO:0000313" key="22">
    <source>
        <dbReference type="Proteomes" id="UP001283361"/>
    </source>
</evidence>
<dbReference type="GO" id="GO:0005737">
    <property type="term" value="C:cytoplasm"/>
    <property type="evidence" value="ECO:0007669"/>
    <property type="project" value="UniProtKB-SubCell"/>
</dbReference>
<evidence type="ECO:0000256" key="7">
    <source>
        <dbReference type="ARBA" id="ARBA00022490"/>
    </source>
</evidence>
<dbReference type="InterPro" id="IPR002035">
    <property type="entry name" value="VWF_A"/>
</dbReference>
<feature type="domain" description="VWFA" evidence="20">
    <location>
        <begin position="305"/>
        <end position="533"/>
    </location>
</feature>
<feature type="domain" description="C2" evidence="19">
    <location>
        <begin position="136"/>
        <end position="262"/>
    </location>
</feature>
<dbReference type="FunFam" id="2.60.40.150:FF:000042">
    <property type="entry name" value="Copine 3"/>
    <property type="match status" value="1"/>
</dbReference>
<dbReference type="Proteomes" id="UP001283361">
    <property type="component" value="Unassembled WGS sequence"/>
</dbReference>
<comment type="subunit">
    <text evidence="16">Monomer. Interacts with ERBB2 (preferentially with the tyrosine phosphorylated form); this interaction occurs at the cell membrane and is increased in a growth factor heregulin-dependent manner. Interacts with SHC1; this interaction may mediate the binding of CPNE3 with ERBB2. Interacts with RACK1.</text>
</comment>
<dbReference type="PANTHER" id="PTHR10857">
    <property type="entry name" value="COPINE"/>
    <property type="match status" value="1"/>
</dbReference>
<dbReference type="Gene3D" id="2.60.40.150">
    <property type="entry name" value="C2 domain"/>
    <property type="match status" value="2"/>
</dbReference>
<evidence type="ECO:0000256" key="1">
    <source>
        <dbReference type="ARBA" id="ARBA00004123"/>
    </source>
</evidence>
<keyword evidence="12" id="KW-0965">Cell junction</keyword>
<keyword evidence="11" id="KW-0106">Calcium</keyword>
<evidence type="ECO:0000256" key="10">
    <source>
        <dbReference type="ARBA" id="ARBA00022737"/>
    </source>
</evidence>
<sequence>MSAYQGVYPGYGPAGSAAALVQKIELRLSCENLPNKDIGSKSDPCAVLYVKFGDKYKEYARTENARNTLDPQFTKAITIDYHFEAVQHIRIRLYDIDNSTEKMSDDDFLGQVECTLGQIVSKSPFSKPLTKKKGASIPGCGITITAEELKENCEVAMMKFGAKKLDNKDFMGKSDPFLEISRVQPDGTWQVVHRTEVVKNDLSPEWRPFTLPIHSLFGQQRDKPVKLDVFDWDSDGGHDLIGGFTCTFEEFCTALKSETSWPCINEKKKAKKSSYKDSGKVVLHSLKIQREYSFLDYIFGGLQVNLTFGVDFTASNGHPGAPSSLHFIDYQHPNEYMQAISAVGNVLQDYDADKMFPALGFGAKIPPHMVESFEFSLNFNASNPFCAGVQGVLNAYVNCVTNIQLWGPTNVAPIINHVARFARDAQGWERQGRGASTYYILLLLTDGVLSDMDNVRDALVQASYLPMSLIIVGVGMADFKDMNLLDGDDGVLKSTRGQPVQRDIVQFVPFRDFKQRSPAELACHVLAEIPKQVTGYFRMQGLPPNQARAAAPPPQ</sequence>
<dbReference type="GO" id="GO:0071277">
    <property type="term" value="P:cellular response to calcium ion"/>
    <property type="evidence" value="ECO:0007669"/>
    <property type="project" value="TreeGrafter"/>
</dbReference>
<dbReference type="EMBL" id="JAWDGP010005047">
    <property type="protein sequence ID" value="KAK3760020.1"/>
    <property type="molecule type" value="Genomic_DNA"/>
</dbReference>
<dbReference type="SUPFAM" id="SSF53300">
    <property type="entry name" value="vWA-like"/>
    <property type="match status" value="1"/>
</dbReference>
<proteinExistence type="inferred from homology"/>
<dbReference type="SMART" id="SM00327">
    <property type="entry name" value="VWA"/>
    <property type="match status" value="1"/>
</dbReference>
<dbReference type="PROSITE" id="PS50234">
    <property type="entry name" value="VWFA"/>
    <property type="match status" value="1"/>
</dbReference>
<dbReference type="Pfam" id="PF00168">
    <property type="entry name" value="C2"/>
    <property type="match status" value="2"/>
</dbReference>
<evidence type="ECO:0000256" key="16">
    <source>
        <dbReference type="ARBA" id="ARBA00065466"/>
    </source>
</evidence>
<dbReference type="GO" id="GO:0005886">
    <property type="term" value="C:plasma membrane"/>
    <property type="evidence" value="ECO:0007669"/>
    <property type="project" value="UniProtKB-SubCell"/>
</dbReference>
<comment type="function">
    <text evidence="15">Calcium-dependent phospholipid-binding protein that plays a role in ERBB2-mediated tumor cell migration in response to growth factor heregulin stimulation.</text>
</comment>
<evidence type="ECO:0000256" key="12">
    <source>
        <dbReference type="ARBA" id="ARBA00022949"/>
    </source>
</evidence>
<keyword evidence="10" id="KW-0677">Repeat</keyword>
<protein>
    <recommendedName>
        <fullName evidence="17">Copine-3</fullName>
    </recommendedName>
    <alternativeName>
        <fullName evidence="18">Copine III</fullName>
    </alternativeName>
</protein>
<evidence type="ECO:0000259" key="20">
    <source>
        <dbReference type="PROSITE" id="PS50234"/>
    </source>
</evidence>
<dbReference type="FunFam" id="2.60.40.150:FF:000099">
    <property type="entry name" value="Copine 3"/>
    <property type="match status" value="1"/>
</dbReference>
<evidence type="ECO:0000313" key="21">
    <source>
        <dbReference type="EMBL" id="KAK3760020.1"/>
    </source>
</evidence>
<reference evidence="21" key="1">
    <citation type="journal article" date="2023" name="G3 (Bethesda)">
        <title>A reference genome for the long-term kleptoplast-retaining sea slug Elysia crispata morphotype clarki.</title>
        <authorList>
            <person name="Eastman K.E."/>
            <person name="Pendleton A.L."/>
            <person name="Shaikh M.A."/>
            <person name="Suttiyut T."/>
            <person name="Ogas R."/>
            <person name="Tomko P."/>
            <person name="Gavelis G."/>
            <person name="Widhalm J.R."/>
            <person name="Wisecaver J.H."/>
        </authorList>
    </citation>
    <scope>NUCLEOTIDE SEQUENCE</scope>
    <source>
        <strain evidence="21">ECLA1</strain>
    </source>
</reference>
<evidence type="ECO:0000256" key="13">
    <source>
        <dbReference type="ARBA" id="ARBA00023136"/>
    </source>
</evidence>
<dbReference type="InterPro" id="IPR010734">
    <property type="entry name" value="Copine_C"/>
</dbReference>
<dbReference type="PROSITE" id="PS50004">
    <property type="entry name" value="C2"/>
    <property type="match status" value="2"/>
</dbReference>
<gene>
    <name evidence="21" type="ORF">RRG08_064693</name>
</gene>
<dbReference type="AlphaFoldDB" id="A0AAE1D7X0"/>
<dbReference type="InterPro" id="IPR035892">
    <property type="entry name" value="C2_domain_sf"/>
</dbReference>
<dbReference type="InterPro" id="IPR036465">
    <property type="entry name" value="vWFA_dom_sf"/>
</dbReference>
<dbReference type="Pfam" id="PF07002">
    <property type="entry name" value="Copine"/>
    <property type="match status" value="1"/>
</dbReference>
<dbReference type="SMART" id="SM00239">
    <property type="entry name" value="C2"/>
    <property type="match status" value="2"/>
</dbReference>
<comment type="subcellular location">
    <subcellularLocation>
        <location evidence="3">Cell junction</location>
        <location evidence="3">Focal adhesion</location>
    </subcellularLocation>
    <subcellularLocation>
        <location evidence="2">Cell membrane</location>
    </subcellularLocation>
    <subcellularLocation>
        <location evidence="4">Cytoplasm</location>
    </subcellularLocation>
    <subcellularLocation>
        <location evidence="1">Nucleus</location>
    </subcellularLocation>
</comment>
<evidence type="ECO:0000256" key="3">
    <source>
        <dbReference type="ARBA" id="ARBA00004246"/>
    </source>
</evidence>
<dbReference type="GO" id="GO:0005925">
    <property type="term" value="C:focal adhesion"/>
    <property type="evidence" value="ECO:0007669"/>
    <property type="project" value="UniProtKB-SubCell"/>
</dbReference>
<dbReference type="CDD" id="cd04047">
    <property type="entry name" value="C2B_Copine"/>
    <property type="match status" value="1"/>
</dbReference>
<evidence type="ECO:0000256" key="8">
    <source>
        <dbReference type="ARBA" id="ARBA00022553"/>
    </source>
</evidence>
<dbReference type="CDD" id="cd04048">
    <property type="entry name" value="C2A_Copine"/>
    <property type="match status" value="1"/>
</dbReference>
<evidence type="ECO:0000256" key="6">
    <source>
        <dbReference type="ARBA" id="ARBA00022475"/>
    </source>
</evidence>
<evidence type="ECO:0000256" key="11">
    <source>
        <dbReference type="ARBA" id="ARBA00022837"/>
    </source>
</evidence>